<protein>
    <submittedName>
        <fullName evidence="2">Uncharacterized protein</fullName>
    </submittedName>
</protein>
<proteinExistence type="predicted"/>
<name>A0A9X1PZQ2_STRM4</name>
<organism evidence="2 3">
    <name type="scientific">Streptomyces muensis</name>
    <dbReference type="NCBI Taxonomy" id="1077944"/>
    <lineage>
        <taxon>Bacteria</taxon>
        <taxon>Bacillati</taxon>
        <taxon>Actinomycetota</taxon>
        <taxon>Actinomycetes</taxon>
        <taxon>Kitasatosporales</taxon>
        <taxon>Streptomycetaceae</taxon>
        <taxon>Streptomyces</taxon>
    </lineage>
</organism>
<reference evidence="2" key="1">
    <citation type="submission" date="2022-01" db="EMBL/GenBank/DDBJ databases">
        <title>Draft Genome Sequences of Seven Type Strains of the Genus Streptomyces.</title>
        <authorList>
            <person name="Aziz S."/>
            <person name="Coretto E."/>
            <person name="Chronakova A."/>
            <person name="Sproer C."/>
            <person name="Huber K."/>
            <person name="Nouioui I."/>
            <person name="Gross H."/>
        </authorList>
    </citation>
    <scope>NUCLEOTIDE SEQUENCE</scope>
    <source>
        <strain evidence="2">DSM 103493</strain>
    </source>
</reference>
<evidence type="ECO:0000313" key="2">
    <source>
        <dbReference type="EMBL" id="MCF1595214.1"/>
    </source>
</evidence>
<dbReference type="RefSeq" id="WP_234763519.1">
    <property type="nucleotide sequence ID" value="NZ_JAKEIP010000058.1"/>
</dbReference>
<dbReference type="AlphaFoldDB" id="A0A9X1PZQ2"/>
<dbReference type="EMBL" id="JAKEIP010000058">
    <property type="protein sequence ID" value="MCF1595214.1"/>
    <property type="molecule type" value="Genomic_DNA"/>
</dbReference>
<evidence type="ECO:0000256" key="1">
    <source>
        <dbReference type="SAM" id="MobiDB-lite"/>
    </source>
</evidence>
<accession>A0A9X1PZQ2</accession>
<evidence type="ECO:0000313" key="3">
    <source>
        <dbReference type="Proteomes" id="UP001139384"/>
    </source>
</evidence>
<keyword evidence="3" id="KW-1185">Reference proteome</keyword>
<gene>
    <name evidence="2" type="ORF">L0P92_16765</name>
</gene>
<comment type="caution">
    <text evidence="2">The sequence shown here is derived from an EMBL/GenBank/DDBJ whole genome shotgun (WGS) entry which is preliminary data.</text>
</comment>
<sequence length="163" mass="17639">MRDFVAALRRAISEEGGIQAEGFVTRHNVQGADAEVDFGEVWVDLAGQRVKCYLFAFRLAHSGRAVHRISRSCWQQALFEGHVHALTVLGGVPAGQVRSRIQEENPKWTAAAPRGSSDHGLGHLGSHLQLAPQLPQCRGDVPAAREPPLRDVEGAQPAVQIGV</sequence>
<feature type="region of interest" description="Disordered" evidence="1">
    <location>
        <begin position="106"/>
        <end position="125"/>
    </location>
</feature>
<dbReference type="Proteomes" id="UP001139384">
    <property type="component" value="Unassembled WGS sequence"/>
</dbReference>